<name>A0A7Y9C7B2_9FLAO</name>
<evidence type="ECO:0000313" key="1">
    <source>
        <dbReference type="EMBL" id="NYA71268.1"/>
    </source>
</evidence>
<dbReference type="EMBL" id="JACBJI010000004">
    <property type="protein sequence ID" value="NYA71268.1"/>
    <property type="molecule type" value="Genomic_DNA"/>
</dbReference>
<protein>
    <submittedName>
        <fullName evidence="1">Uncharacterized protein</fullName>
    </submittedName>
</protein>
<sequence length="352" mass="40475">MKLEIRHRIEIADGTIAAAGFDTAGQVVFLTESGKVYRYIKSTKQFHHLFSATTAFAFEDGGFDCKAKSSIYAQYGAVAVVNDFGRNGLVFIESDRQVLNLFRKDYHADISKFPLTFFEKDEHFHVIYPNDWNHIQIMDLKTRQILTAEKSLIEQNAEQRYREFYKNDFSRSLPWPPPYDYFYGALSVSNDQKRFLSTGWAWGSSDNYRVYDIDDFLSNGRIQDISIGHWEHENRAACWMGNDRVAIAIYPFEVDEGEEGQYEIAIYKIADSEAVLERTISTGDLNVVKSKMVFWETRNCFVVISEVAGLALIHSDGEILFHDPNLIADDFDVDSGSVLQIERDSINLYEFN</sequence>
<accession>A0A7Y9C7B2</accession>
<organism evidence="1 2">
    <name type="scientific">Flavobacterium agri</name>
    <dbReference type="NCBI Taxonomy" id="2743471"/>
    <lineage>
        <taxon>Bacteria</taxon>
        <taxon>Pseudomonadati</taxon>
        <taxon>Bacteroidota</taxon>
        <taxon>Flavobacteriia</taxon>
        <taxon>Flavobacteriales</taxon>
        <taxon>Flavobacteriaceae</taxon>
        <taxon>Flavobacterium</taxon>
    </lineage>
</organism>
<dbReference type="Proteomes" id="UP000535020">
    <property type="component" value="Unassembled WGS sequence"/>
</dbReference>
<keyword evidence="2" id="KW-1185">Reference proteome</keyword>
<dbReference type="RefSeq" id="WP_176006085.1">
    <property type="nucleotide sequence ID" value="NZ_JABWMI010000011.1"/>
</dbReference>
<dbReference type="AlphaFoldDB" id="A0A7Y9C7B2"/>
<reference evidence="1 2" key="1">
    <citation type="submission" date="2020-07" db="EMBL/GenBank/DDBJ databases">
        <authorList>
            <person name="Sun Q."/>
        </authorList>
    </citation>
    <scope>NUCLEOTIDE SEQUENCE [LARGE SCALE GENOMIC DNA]</scope>
    <source>
        <strain evidence="1 2">MAH-1</strain>
    </source>
</reference>
<comment type="caution">
    <text evidence="1">The sequence shown here is derived from an EMBL/GenBank/DDBJ whole genome shotgun (WGS) entry which is preliminary data.</text>
</comment>
<dbReference type="SUPFAM" id="SSF82171">
    <property type="entry name" value="DPP6 N-terminal domain-like"/>
    <property type="match status" value="1"/>
</dbReference>
<gene>
    <name evidence="1" type="ORF">HZF10_10080</name>
</gene>
<proteinExistence type="predicted"/>
<evidence type="ECO:0000313" key="2">
    <source>
        <dbReference type="Proteomes" id="UP000535020"/>
    </source>
</evidence>